<gene>
    <name evidence="2" type="ORF">H0A76_12260</name>
</gene>
<evidence type="ECO:0000256" key="1">
    <source>
        <dbReference type="SAM" id="MobiDB-lite"/>
    </source>
</evidence>
<protein>
    <submittedName>
        <fullName evidence="2">Uncharacterized protein</fullName>
    </submittedName>
</protein>
<dbReference type="EMBL" id="JACCHT010000003">
    <property type="protein sequence ID" value="NYT28552.1"/>
    <property type="molecule type" value="Genomic_DNA"/>
</dbReference>
<organism evidence="2 3">
    <name type="scientific">Candidatus Thiodubiliella endoseptemdiera</name>
    <dbReference type="NCBI Taxonomy" id="2738886"/>
    <lineage>
        <taxon>Bacteria</taxon>
        <taxon>Pseudomonadati</taxon>
        <taxon>Pseudomonadota</taxon>
        <taxon>Gammaproteobacteria</taxon>
        <taxon>Candidatus Pseudothioglobaceae</taxon>
        <taxon>Candidatus Thiodubiliella</taxon>
    </lineage>
</organism>
<proteinExistence type="predicted"/>
<accession>A0A853F4H7</accession>
<comment type="caution">
    <text evidence="2">The sequence shown here is derived from an EMBL/GenBank/DDBJ whole genome shotgun (WGS) entry which is preliminary data.</text>
</comment>
<reference evidence="2 3" key="1">
    <citation type="submission" date="2020-05" db="EMBL/GenBank/DDBJ databases">
        <title>Horizontal transmission and recombination maintain forever young bacterial symbiont genomes.</title>
        <authorList>
            <person name="Russell S.L."/>
            <person name="Pepper-Tunick E."/>
            <person name="Svedberg J."/>
            <person name="Byrne A."/>
            <person name="Ruelas Castillo J."/>
            <person name="Vollmers C."/>
            <person name="Beinart R.A."/>
            <person name="Corbett-Detig R."/>
        </authorList>
    </citation>
    <scope>NUCLEOTIDE SEQUENCE [LARGE SCALE GENOMIC DNA]</scope>
    <source>
        <strain evidence="2">455</strain>
    </source>
</reference>
<evidence type="ECO:0000313" key="3">
    <source>
        <dbReference type="Proteomes" id="UP000568751"/>
    </source>
</evidence>
<evidence type="ECO:0000313" key="2">
    <source>
        <dbReference type="EMBL" id="NYT28552.1"/>
    </source>
</evidence>
<dbReference type="AlphaFoldDB" id="A0A853F4H7"/>
<name>A0A853F4H7_9GAMM</name>
<feature type="region of interest" description="Disordered" evidence="1">
    <location>
        <begin position="1"/>
        <end position="20"/>
    </location>
</feature>
<sequence>MQLLSAKRQEAYTQNNQEKPLSVKMESEINRVRGMLSTEDSHVTGDLLRKG</sequence>
<dbReference type="Proteomes" id="UP000568751">
    <property type="component" value="Unassembled WGS sequence"/>
</dbReference>